<gene>
    <name evidence="2" type="ORF">PXEA_LOCUS563</name>
</gene>
<organism evidence="2 3">
    <name type="scientific">Protopolystoma xenopodis</name>
    <dbReference type="NCBI Taxonomy" id="117903"/>
    <lineage>
        <taxon>Eukaryota</taxon>
        <taxon>Metazoa</taxon>
        <taxon>Spiralia</taxon>
        <taxon>Lophotrochozoa</taxon>
        <taxon>Platyhelminthes</taxon>
        <taxon>Monogenea</taxon>
        <taxon>Polyopisthocotylea</taxon>
        <taxon>Polystomatidea</taxon>
        <taxon>Polystomatidae</taxon>
        <taxon>Protopolystoma</taxon>
    </lineage>
</organism>
<feature type="compositionally biased region" description="Polar residues" evidence="1">
    <location>
        <begin position="313"/>
        <end position="325"/>
    </location>
</feature>
<feature type="compositionally biased region" description="Polar residues" evidence="1">
    <location>
        <begin position="1"/>
        <end position="10"/>
    </location>
</feature>
<dbReference type="Proteomes" id="UP000784294">
    <property type="component" value="Unassembled WGS sequence"/>
</dbReference>
<reference evidence="2" key="1">
    <citation type="submission" date="2018-11" db="EMBL/GenBank/DDBJ databases">
        <authorList>
            <consortium name="Pathogen Informatics"/>
        </authorList>
    </citation>
    <scope>NUCLEOTIDE SEQUENCE</scope>
</reference>
<name>A0A448WAN8_9PLAT</name>
<evidence type="ECO:0000313" key="2">
    <source>
        <dbReference type="EMBL" id="VEL07123.1"/>
    </source>
</evidence>
<comment type="caution">
    <text evidence="2">The sequence shown here is derived from an EMBL/GenBank/DDBJ whole genome shotgun (WGS) entry which is preliminary data.</text>
</comment>
<dbReference type="AlphaFoldDB" id="A0A448WAN8"/>
<protein>
    <submittedName>
        <fullName evidence="2">Uncharacterized protein</fullName>
    </submittedName>
</protein>
<feature type="compositionally biased region" description="Low complexity" evidence="1">
    <location>
        <begin position="396"/>
        <end position="413"/>
    </location>
</feature>
<evidence type="ECO:0000313" key="3">
    <source>
        <dbReference type="Proteomes" id="UP000784294"/>
    </source>
</evidence>
<proteinExistence type="predicted"/>
<accession>A0A448WAN8</accession>
<evidence type="ECO:0000256" key="1">
    <source>
        <dbReference type="SAM" id="MobiDB-lite"/>
    </source>
</evidence>
<keyword evidence="3" id="KW-1185">Reference proteome</keyword>
<feature type="region of interest" description="Disordered" evidence="1">
    <location>
        <begin position="1"/>
        <end position="38"/>
    </location>
</feature>
<feature type="compositionally biased region" description="Polar residues" evidence="1">
    <location>
        <begin position="359"/>
        <end position="371"/>
    </location>
</feature>
<feature type="compositionally biased region" description="Polar residues" evidence="1">
    <location>
        <begin position="17"/>
        <end position="26"/>
    </location>
</feature>
<feature type="region of interest" description="Disordered" evidence="1">
    <location>
        <begin position="359"/>
        <end position="415"/>
    </location>
</feature>
<sequence>MSNIVHSRFQTMHPAQLQPTLSPSGVQQPPLLQPASSPVVNQIAHGQNLVAASISQVPPSIQFQQQSDQQHLQSHQHQGIHPSVFTHQQQSSTQNPITSFSSISPSSGLLNSISSLSTSSSTSSCVDLLAGGVLLANTVQSSASPPVATVFCPSSVYPIGSGFEGGGLGMGNRGRSSLLTGPDIISLLDDEPSVHSHLTTSAGPSSFVTTSPAVGTSDLSTTLFMPSGQLMLPSSTTHSTGAALLSSGDGVVLPTGQLLVREPLRHMTSSQSSLRLSPAGLVSYSISSTPPPPQLQQQQPISVPIPLPGSPPATGSHQFQGLQASDSSTSQTRYVFLAGNEPPNLRASLPTEAFFHTASSPPQLHQASSLVHSHLQQTHQTQAHQYNHPQMPLGHQQQQLISQQQDHQSQQQHLQRRSVAFHQSLGQQSQFSPVIYHTDFQTGQSQLHSIRLQPQQQHQVIHQLNQHPLSHQLVASASVGASGGVTGGSGIINSASVADVAPVTNHFLSP</sequence>
<feature type="compositionally biased region" description="Low complexity" evidence="1">
    <location>
        <begin position="372"/>
        <end position="388"/>
    </location>
</feature>
<feature type="region of interest" description="Disordered" evidence="1">
    <location>
        <begin position="285"/>
        <end position="325"/>
    </location>
</feature>
<dbReference type="EMBL" id="CAAALY010001050">
    <property type="protein sequence ID" value="VEL07123.1"/>
    <property type="molecule type" value="Genomic_DNA"/>
</dbReference>